<dbReference type="GO" id="GO:0110051">
    <property type="term" value="P:metabolite repair"/>
    <property type="evidence" value="ECO:0007669"/>
    <property type="project" value="TreeGrafter"/>
</dbReference>
<feature type="domain" description="YjeF N-terminal" evidence="21">
    <location>
        <begin position="9"/>
        <end position="219"/>
    </location>
</feature>
<dbReference type="InterPro" id="IPR004443">
    <property type="entry name" value="YjeF_N_dom"/>
</dbReference>
<comment type="similarity">
    <text evidence="18">Belongs to the NnrE/AIBP family.</text>
</comment>
<feature type="binding site" evidence="17">
    <location>
        <begin position="417"/>
        <end position="421"/>
    </location>
    <ligand>
        <name>AMP</name>
        <dbReference type="ChEBI" id="CHEBI:456215"/>
    </ligand>
</feature>
<dbReference type="GO" id="GO:0052856">
    <property type="term" value="F:NAD(P)HX epimerase activity"/>
    <property type="evidence" value="ECO:0007669"/>
    <property type="project" value="UniProtKB-UniRule"/>
</dbReference>
<dbReference type="RefSeq" id="WP_188690412.1">
    <property type="nucleotide sequence ID" value="NZ_BMIR01000003.1"/>
</dbReference>
<dbReference type="GO" id="GO:0046872">
    <property type="term" value="F:metal ion binding"/>
    <property type="evidence" value="ECO:0007669"/>
    <property type="project" value="UniProtKB-UniRule"/>
</dbReference>
<comment type="cofactor">
    <cofactor evidence="18 19">
        <name>K(+)</name>
        <dbReference type="ChEBI" id="CHEBI:29103"/>
    </cofactor>
    <text evidence="18 19">Binds 1 potassium ion per subunit.</text>
</comment>
<evidence type="ECO:0000256" key="6">
    <source>
        <dbReference type="ARBA" id="ARBA00022741"/>
    </source>
</evidence>
<feature type="binding site" evidence="18">
    <location>
        <begin position="133"/>
        <end position="139"/>
    </location>
    <ligand>
        <name>(6S)-NADPHX</name>
        <dbReference type="ChEBI" id="CHEBI:64076"/>
    </ligand>
</feature>
<dbReference type="PROSITE" id="PS51383">
    <property type="entry name" value="YJEF_C_3"/>
    <property type="match status" value="1"/>
</dbReference>
<dbReference type="EC" id="4.2.1.136" evidence="19"/>
<comment type="catalytic activity">
    <reaction evidence="15 17 19">
        <text>(6S)-NADHX + ADP = AMP + phosphate + NADH + H(+)</text>
        <dbReference type="Rhea" id="RHEA:32223"/>
        <dbReference type="ChEBI" id="CHEBI:15378"/>
        <dbReference type="ChEBI" id="CHEBI:43474"/>
        <dbReference type="ChEBI" id="CHEBI:57945"/>
        <dbReference type="ChEBI" id="CHEBI:64074"/>
        <dbReference type="ChEBI" id="CHEBI:456215"/>
        <dbReference type="ChEBI" id="CHEBI:456216"/>
        <dbReference type="EC" id="4.2.1.136"/>
    </reaction>
</comment>
<reference evidence="22" key="2">
    <citation type="submission" date="2020-09" db="EMBL/GenBank/DDBJ databases">
        <authorList>
            <person name="Sun Q."/>
            <person name="Zhou Y."/>
        </authorList>
    </citation>
    <scope>NUCLEOTIDE SEQUENCE</scope>
    <source>
        <strain evidence="22">CGMCC 1.15371</strain>
    </source>
</reference>
<dbReference type="Pfam" id="PF03853">
    <property type="entry name" value="YjeF_N"/>
    <property type="match status" value="1"/>
</dbReference>
<evidence type="ECO:0000256" key="15">
    <source>
        <dbReference type="ARBA" id="ARBA00048238"/>
    </source>
</evidence>
<feature type="binding site" evidence="18">
    <location>
        <begin position="57"/>
        <end position="61"/>
    </location>
    <ligand>
        <name>(6S)-NADPHX</name>
        <dbReference type="ChEBI" id="CHEBI:64076"/>
    </ligand>
</feature>
<keyword evidence="13" id="KW-0511">Multifunctional enzyme</keyword>
<comment type="catalytic activity">
    <reaction evidence="16 17 19">
        <text>(6S)-NADPHX + ADP = AMP + phosphate + NADPH + H(+)</text>
        <dbReference type="Rhea" id="RHEA:32235"/>
        <dbReference type="ChEBI" id="CHEBI:15378"/>
        <dbReference type="ChEBI" id="CHEBI:43474"/>
        <dbReference type="ChEBI" id="CHEBI:57783"/>
        <dbReference type="ChEBI" id="CHEBI:64076"/>
        <dbReference type="ChEBI" id="CHEBI:456215"/>
        <dbReference type="ChEBI" id="CHEBI:456216"/>
        <dbReference type="EC" id="4.2.1.136"/>
    </reaction>
</comment>
<dbReference type="PROSITE" id="PS01050">
    <property type="entry name" value="YJEF_C_2"/>
    <property type="match status" value="1"/>
</dbReference>
<dbReference type="GO" id="GO:0005524">
    <property type="term" value="F:ATP binding"/>
    <property type="evidence" value="ECO:0007669"/>
    <property type="project" value="UniProtKB-UniRule"/>
</dbReference>
<accession>A0A8J2VNC0</accession>
<feature type="binding site" evidence="17">
    <location>
        <position position="264"/>
    </location>
    <ligand>
        <name>(6S)-NADPHX</name>
        <dbReference type="ChEBI" id="CHEBI:64076"/>
    </ligand>
</feature>
<dbReference type="EMBL" id="BMIR01000003">
    <property type="protein sequence ID" value="GGE34383.1"/>
    <property type="molecule type" value="Genomic_DNA"/>
</dbReference>
<dbReference type="CDD" id="cd01171">
    <property type="entry name" value="YXKO-related"/>
    <property type="match status" value="1"/>
</dbReference>
<evidence type="ECO:0000256" key="19">
    <source>
        <dbReference type="PIRNR" id="PIRNR017184"/>
    </source>
</evidence>
<feature type="binding site" evidence="17">
    <location>
        <position position="446"/>
    </location>
    <ligand>
        <name>AMP</name>
        <dbReference type="ChEBI" id="CHEBI:456215"/>
    </ligand>
</feature>
<dbReference type="Gene3D" id="3.40.1190.20">
    <property type="match status" value="1"/>
</dbReference>
<comment type="similarity">
    <text evidence="3 19">In the N-terminal section; belongs to the NnrE/AIBP family.</text>
</comment>
<comment type="caution">
    <text evidence="22">The sequence shown here is derived from an EMBL/GenBank/DDBJ whole genome shotgun (WGS) entry which is preliminary data.</text>
</comment>
<dbReference type="GO" id="GO:0046496">
    <property type="term" value="P:nicotinamide nucleotide metabolic process"/>
    <property type="evidence" value="ECO:0007669"/>
    <property type="project" value="UniProtKB-UniRule"/>
</dbReference>
<evidence type="ECO:0000256" key="2">
    <source>
        <dbReference type="ARBA" id="ARBA00000909"/>
    </source>
</evidence>
<keyword evidence="23" id="KW-1185">Reference proteome</keyword>
<feature type="domain" description="YjeF C-terminal" evidence="20">
    <location>
        <begin position="229"/>
        <end position="507"/>
    </location>
</feature>
<evidence type="ECO:0000256" key="12">
    <source>
        <dbReference type="ARBA" id="ARBA00023239"/>
    </source>
</evidence>
<evidence type="ECO:0000256" key="1">
    <source>
        <dbReference type="ARBA" id="ARBA00000013"/>
    </source>
</evidence>
<dbReference type="InterPro" id="IPR000631">
    <property type="entry name" value="CARKD"/>
</dbReference>
<comment type="catalytic activity">
    <reaction evidence="1 18 19">
        <text>(6R)-NADHX = (6S)-NADHX</text>
        <dbReference type="Rhea" id="RHEA:32215"/>
        <dbReference type="ChEBI" id="CHEBI:64074"/>
        <dbReference type="ChEBI" id="CHEBI:64075"/>
        <dbReference type="EC" id="5.1.99.6"/>
    </reaction>
</comment>
<gene>
    <name evidence="18" type="primary">nnrE</name>
    <name evidence="17" type="synonym">nnrD</name>
    <name evidence="22" type="ORF">GCM10011391_11340</name>
</gene>
<evidence type="ECO:0000256" key="5">
    <source>
        <dbReference type="ARBA" id="ARBA00022723"/>
    </source>
</evidence>
<name>A0A8J2VNC0_9BACL</name>
<comment type="subunit">
    <text evidence="17">Homotetramer.</text>
</comment>
<dbReference type="InterPro" id="IPR030677">
    <property type="entry name" value="Nnr"/>
</dbReference>
<feature type="binding site" evidence="17">
    <location>
        <position position="329"/>
    </location>
    <ligand>
        <name>(6S)-NADPHX</name>
        <dbReference type="ChEBI" id="CHEBI:64076"/>
    </ligand>
</feature>
<keyword evidence="8 17" id="KW-0521">NADP</keyword>
<evidence type="ECO:0000256" key="16">
    <source>
        <dbReference type="ARBA" id="ARBA00049209"/>
    </source>
</evidence>
<evidence type="ECO:0000256" key="4">
    <source>
        <dbReference type="ARBA" id="ARBA00009524"/>
    </source>
</evidence>
<comment type="similarity">
    <text evidence="17">Belongs to the NnrD/CARKD family.</text>
</comment>
<evidence type="ECO:0000256" key="18">
    <source>
        <dbReference type="HAMAP-Rule" id="MF_01966"/>
    </source>
</evidence>
<keyword evidence="12 17" id="KW-0456">Lyase</keyword>
<comment type="function">
    <text evidence="18">Catalyzes the epimerization of the S- and R-forms of NAD(P)HX, a damaged form of NAD(P)H that is a result of enzymatic or heat-dependent hydration. This is a prerequisite for the S-specific NAD(P)H-hydrate dehydratase to allow the repair of both epimers of NAD(P)HX.</text>
</comment>
<comment type="catalytic activity">
    <reaction evidence="2 18 19">
        <text>(6R)-NADPHX = (6S)-NADPHX</text>
        <dbReference type="Rhea" id="RHEA:32227"/>
        <dbReference type="ChEBI" id="CHEBI:64076"/>
        <dbReference type="ChEBI" id="CHEBI:64077"/>
        <dbReference type="EC" id="5.1.99.6"/>
    </reaction>
</comment>
<evidence type="ECO:0000259" key="20">
    <source>
        <dbReference type="PROSITE" id="PS51383"/>
    </source>
</evidence>
<evidence type="ECO:0000256" key="10">
    <source>
        <dbReference type="ARBA" id="ARBA00023027"/>
    </source>
</evidence>
<evidence type="ECO:0000313" key="23">
    <source>
        <dbReference type="Proteomes" id="UP000628775"/>
    </source>
</evidence>
<evidence type="ECO:0000256" key="14">
    <source>
        <dbReference type="ARBA" id="ARBA00025153"/>
    </source>
</evidence>
<protein>
    <recommendedName>
        <fullName evidence="19">Bifunctional NAD(P)H-hydrate repair enzyme</fullName>
    </recommendedName>
    <alternativeName>
        <fullName evidence="19">Nicotinamide nucleotide repair protein</fullName>
    </alternativeName>
    <domain>
        <recommendedName>
            <fullName evidence="19">ADP-dependent (S)-NAD(P)H-hydrate dehydratase</fullName>
            <ecNumber evidence="19">4.2.1.136</ecNumber>
        </recommendedName>
        <alternativeName>
            <fullName evidence="19">ADP-dependent NAD(P)HX dehydratase</fullName>
        </alternativeName>
    </domain>
    <domain>
        <recommendedName>
            <fullName evidence="19">NAD(P)H-hydrate epimerase</fullName>
            <ecNumber evidence="19">5.1.99.6</ecNumber>
        </recommendedName>
    </domain>
</protein>
<evidence type="ECO:0000256" key="11">
    <source>
        <dbReference type="ARBA" id="ARBA00023235"/>
    </source>
</evidence>
<dbReference type="Pfam" id="PF01256">
    <property type="entry name" value="Carb_kinase"/>
    <property type="match status" value="1"/>
</dbReference>
<comment type="function">
    <text evidence="17">Catalyzes the dehydration of the S-form of NAD(P)HX at the expense of ADP, which is converted to AMP. Together with NAD(P)HX epimerase, which catalyzes the epimerization of the S- and R-forms, the enzyme allows the repair of both epimers of NAD(P)HX, a damaged form of NAD(P)H that is a result of enzymatic or heat-dependent hydration.</text>
</comment>
<dbReference type="HAMAP" id="MF_01966">
    <property type="entry name" value="NADHX_epimerase"/>
    <property type="match status" value="1"/>
</dbReference>
<feature type="binding site" evidence="18">
    <location>
        <position position="144"/>
    </location>
    <ligand>
        <name>(6S)-NADPHX</name>
        <dbReference type="ChEBI" id="CHEBI:64076"/>
    </ligand>
</feature>
<dbReference type="PANTHER" id="PTHR12592:SF0">
    <property type="entry name" value="ATP-DEPENDENT (S)-NAD(P)H-HYDRATE DEHYDRATASE"/>
    <property type="match status" value="1"/>
</dbReference>
<evidence type="ECO:0000256" key="8">
    <source>
        <dbReference type="ARBA" id="ARBA00022857"/>
    </source>
</evidence>
<keyword evidence="5 18" id="KW-0479">Metal-binding</keyword>
<dbReference type="EC" id="5.1.99.6" evidence="19"/>
<dbReference type="InterPro" id="IPR017953">
    <property type="entry name" value="Carbohydrate_kinase_pred_CS"/>
</dbReference>
<feature type="binding site" evidence="18">
    <location>
        <position position="129"/>
    </location>
    <ligand>
        <name>K(+)</name>
        <dbReference type="ChEBI" id="CHEBI:29103"/>
    </ligand>
</feature>
<dbReference type="PANTHER" id="PTHR12592">
    <property type="entry name" value="ATP-DEPENDENT (S)-NAD(P)H-HYDRATE DEHYDRATASE FAMILY MEMBER"/>
    <property type="match status" value="1"/>
</dbReference>
<evidence type="ECO:0000256" key="17">
    <source>
        <dbReference type="HAMAP-Rule" id="MF_01965"/>
    </source>
</evidence>
<dbReference type="PIRSF" id="PIRSF017184">
    <property type="entry name" value="Nnr"/>
    <property type="match status" value="1"/>
</dbReference>
<feature type="binding site" evidence="18">
    <location>
        <position position="58"/>
    </location>
    <ligand>
        <name>K(+)</name>
        <dbReference type="ChEBI" id="CHEBI:29103"/>
    </ligand>
</feature>
<reference evidence="22" key="1">
    <citation type="journal article" date="2014" name="Int. J. Syst. Evol. Microbiol.">
        <title>Complete genome sequence of Corynebacterium casei LMG S-19264T (=DSM 44701T), isolated from a smear-ripened cheese.</title>
        <authorList>
            <consortium name="US DOE Joint Genome Institute (JGI-PGF)"/>
            <person name="Walter F."/>
            <person name="Albersmeier A."/>
            <person name="Kalinowski J."/>
            <person name="Ruckert C."/>
        </authorList>
    </citation>
    <scope>NUCLEOTIDE SEQUENCE</scope>
    <source>
        <strain evidence="22">CGMCC 1.15371</strain>
    </source>
</reference>
<proteinExistence type="inferred from homology"/>
<evidence type="ECO:0000256" key="13">
    <source>
        <dbReference type="ARBA" id="ARBA00023268"/>
    </source>
</evidence>
<evidence type="ECO:0000259" key="21">
    <source>
        <dbReference type="PROSITE" id="PS51385"/>
    </source>
</evidence>
<feature type="binding site" evidence="17">
    <location>
        <position position="447"/>
    </location>
    <ligand>
        <name>(6S)-NADPHX</name>
        <dbReference type="ChEBI" id="CHEBI:64076"/>
    </ligand>
</feature>
<keyword evidence="11 18" id="KW-0413">Isomerase</keyword>
<dbReference type="PROSITE" id="PS51385">
    <property type="entry name" value="YJEF_N"/>
    <property type="match status" value="1"/>
</dbReference>
<dbReference type="GO" id="GO:0052855">
    <property type="term" value="F:ADP-dependent NAD(P)H-hydrate dehydratase activity"/>
    <property type="evidence" value="ECO:0007669"/>
    <property type="project" value="UniProtKB-UniRule"/>
</dbReference>
<comment type="cofactor">
    <cofactor evidence="17">
        <name>Mg(2+)</name>
        <dbReference type="ChEBI" id="CHEBI:18420"/>
    </cofactor>
</comment>
<keyword evidence="10 17" id="KW-0520">NAD</keyword>
<keyword evidence="7 17" id="KW-0067">ATP-binding</keyword>
<keyword evidence="9 18" id="KW-0630">Potassium</keyword>
<dbReference type="NCBIfam" id="TIGR00197">
    <property type="entry name" value="yjeF_nterm"/>
    <property type="match status" value="1"/>
</dbReference>
<sequence>MQIVSREEMQAIDRHAIESIGLGGHLLMENAGRGIFEHLRSILGQDERIGVIIGKGNNGGDGFVIARYLRDHGYSTDVWVIGEAAAIIGDSAYHKAAFERSGGSVSYATEEAALNDFEKAMRQWDVMIDALLGTGIKGAPRPFYLRIIQCMNKSQVPVYSVDMPSGVPANGGSVSHDCVKALRTYTLQCPKIAQFTFPSASYYGEVAVVDIGLPQASLKAHDGKRRLWLKDDFQKTYPRRSVFSHKGSHGKGLIVAGSEDMPGAAVLATRAALRAGIGLLSVSAPNSAKSIIAHHAVEAMYDPFDYRAQTADALPKQLSTYDGVAFGPGIGRAERVEDQLIKLLNNTDGVLVLDADGLFYLNQHLDKLSQRSSPTILTPHPGEMARLVGATIKDVENNRFEMARTFSKTYGVYLILKGPNTLVTAPDGQQWVNSTGNPALANGGTGDVLTGIVLAFALQHKRISAALCNAVYLHGFIADQLSQELSVQSGIVASDLTVALPEALGKLLSATT</sequence>
<dbReference type="HAMAP" id="MF_01965">
    <property type="entry name" value="NADHX_dehydratase"/>
    <property type="match status" value="1"/>
</dbReference>
<evidence type="ECO:0000256" key="7">
    <source>
        <dbReference type="ARBA" id="ARBA00022840"/>
    </source>
</evidence>
<feature type="binding site" evidence="18">
    <location>
        <position position="162"/>
    </location>
    <ligand>
        <name>(6S)-NADPHX</name>
        <dbReference type="ChEBI" id="CHEBI:64076"/>
    </ligand>
</feature>
<comment type="function">
    <text evidence="14 19">Bifunctional enzyme that catalyzes the epimerization of the S- and R-forms of NAD(P)HX and the dehydration of the S-form of NAD(P)HX at the expense of ADP, which is converted to AMP. This allows the repair of both epimers of NAD(P)HX, a damaged form of NAD(P)H that is a result of enzymatic or heat-dependent hydration.</text>
</comment>
<dbReference type="Proteomes" id="UP000628775">
    <property type="component" value="Unassembled WGS sequence"/>
</dbReference>
<dbReference type="Gene3D" id="3.40.50.10260">
    <property type="entry name" value="YjeF N-terminal domain"/>
    <property type="match status" value="1"/>
</dbReference>
<organism evidence="22 23">
    <name type="scientific">Pullulanibacillus camelliae</name>
    <dbReference type="NCBI Taxonomy" id="1707096"/>
    <lineage>
        <taxon>Bacteria</taxon>
        <taxon>Bacillati</taxon>
        <taxon>Bacillota</taxon>
        <taxon>Bacilli</taxon>
        <taxon>Bacillales</taxon>
        <taxon>Sporolactobacillaceae</taxon>
        <taxon>Pullulanibacillus</taxon>
    </lineage>
</organism>
<feature type="binding site" evidence="17">
    <location>
        <position position="380"/>
    </location>
    <ligand>
        <name>(6S)-NADPHX</name>
        <dbReference type="ChEBI" id="CHEBI:64076"/>
    </ligand>
</feature>
<dbReference type="NCBIfam" id="TIGR00196">
    <property type="entry name" value="yjeF_cterm"/>
    <property type="match status" value="1"/>
</dbReference>
<evidence type="ECO:0000313" key="22">
    <source>
        <dbReference type="EMBL" id="GGE34383.1"/>
    </source>
</evidence>
<keyword evidence="6 17" id="KW-0547">Nucleotide-binding</keyword>
<dbReference type="SUPFAM" id="SSF64153">
    <property type="entry name" value="YjeF N-terminal domain-like"/>
    <property type="match status" value="1"/>
</dbReference>
<comment type="similarity">
    <text evidence="4 19">In the C-terminal section; belongs to the NnrD/CARKD family.</text>
</comment>
<dbReference type="InterPro" id="IPR036652">
    <property type="entry name" value="YjeF_N_dom_sf"/>
</dbReference>
<feature type="binding site" evidence="18">
    <location>
        <position position="165"/>
    </location>
    <ligand>
        <name>K(+)</name>
        <dbReference type="ChEBI" id="CHEBI:29103"/>
    </ligand>
</feature>
<dbReference type="AlphaFoldDB" id="A0A8J2VNC0"/>
<dbReference type="SUPFAM" id="SSF53613">
    <property type="entry name" value="Ribokinase-like"/>
    <property type="match status" value="1"/>
</dbReference>
<dbReference type="InterPro" id="IPR029056">
    <property type="entry name" value="Ribokinase-like"/>
</dbReference>
<evidence type="ECO:0000256" key="9">
    <source>
        <dbReference type="ARBA" id="ARBA00022958"/>
    </source>
</evidence>
<evidence type="ECO:0000256" key="3">
    <source>
        <dbReference type="ARBA" id="ARBA00006001"/>
    </source>
</evidence>